<protein>
    <submittedName>
        <fullName evidence="2">Uncharacterized protein</fullName>
    </submittedName>
</protein>
<dbReference type="PROSITE" id="PS51257">
    <property type="entry name" value="PROKAR_LIPOPROTEIN"/>
    <property type="match status" value="1"/>
</dbReference>
<dbReference type="Proteomes" id="UP000474296">
    <property type="component" value="Unassembled WGS sequence"/>
</dbReference>
<name>A0A6M0CPB9_9FLAO</name>
<comment type="caution">
    <text evidence="2">The sequence shown here is derived from an EMBL/GenBank/DDBJ whole genome shotgun (WGS) entry which is preliminary data.</text>
</comment>
<dbReference type="EMBL" id="JAABOQ010000003">
    <property type="protein sequence ID" value="NER17317.1"/>
    <property type="molecule type" value="Genomic_DNA"/>
</dbReference>
<keyword evidence="3" id="KW-1185">Reference proteome</keyword>
<feature type="region of interest" description="Disordered" evidence="1">
    <location>
        <begin position="31"/>
        <end position="65"/>
    </location>
</feature>
<evidence type="ECO:0000313" key="3">
    <source>
        <dbReference type="Proteomes" id="UP000474296"/>
    </source>
</evidence>
<proteinExistence type="predicted"/>
<accession>A0A6M0CPB9</accession>
<evidence type="ECO:0000313" key="2">
    <source>
        <dbReference type="EMBL" id="NER17317.1"/>
    </source>
</evidence>
<sequence length="379" mass="41181">MNRKNLQLKLSFLVAPLLLIIMLVISCDKDEPTTSDPDGMTEEPDDPGDGNGGDHGSGDPGPTTGTITFEDGFTLDEDRRFTNLILSEVDYNSYLDETGNVQDITKKVYEYFDDDFDFIIILSNEADQPPGLYFGRHTPAKLDVQGLGGNTYNNTQAFGSTATLKGVLHMPRTRYIRNGPFLHEIVHYWANKNFIPTTVGGHWGFSSAGGQLGGFSTLTSLGNNTYQASMSGSNNFGTFANGGNSVPYGNVELYLMGLITTDELEDLQVAENPERTTNAGEFTATAITTYTAEDLITTHGERIPNSQDSQKDFNGLVVVISKAVLTDDEITSLNDDLENFTRAAAPDANTWGNSSNFWRATGGRASFNVTVVDGNIKGN</sequence>
<dbReference type="AlphaFoldDB" id="A0A6M0CPB9"/>
<dbReference type="RefSeq" id="WP_164031683.1">
    <property type="nucleotide sequence ID" value="NZ_JAABOQ010000003.1"/>
</dbReference>
<evidence type="ECO:0000256" key="1">
    <source>
        <dbReference type="SAM" id="MobiDB-lite"/>
    </source>
</evidence>
<feature type="compositionally biased region" description="Gly residues" evidence="1">
    <location>
        <begin position="49"/>
        <end position="59"/>
    </location>
</feature>
<reference evidence="2 3" key="1">
    <citation type="submission" date="2020-01" db="EMBL/GenBank/DDBJ databases">
        <title>Spongiivirga citrea KCTC 32990T.</title>
        <authorList>
            <person name="Wang G."/>
        </authorList>
    </citation>
    <scope>NUCLEOTIDE SEQUENCE [LARGE SCALE GENOMIC DNA]</scope>
    <source>
        <strain evidence="2 3">KCTC 32990</strain>
    </source>
</reference>
<organism evidence="2 3">
    <name type="scientific">Spongiivirga citrea</name>
    <dbReference type="NCBI Taxonomy" id="1481457"/>
    <lineage>
        <taxon>Bacteria</taxon>
        <taxon>Pseudomonadati</taxon>
        <taxon>Bacteroidota</taxon>
        <taxon>Flavobacteriia</taxon>
        <taxon>Flavobacteriales</taxon>
        <taxon>Flavobacteriaceae</taxon>
        <taxon>Spongiivirga</taxon>
    </lineage>
</organism>
<gene>
    <name evidence="2" type="ORF">GWK10_08845</name>
</gene>
<feature type="compositionally biased region" description="Acidic residues" evidence="1">
    <location>
        <begin position="39"/>
        <end position="48"/>
    </location>
</feature>